<evidence type="ECO:0000313" key="3">
    <source>
        <dbReference type="Proteomes" id="UP000308652"/>
    </source>
</evidence>
<sequence length="108" mass="12389">MDEWEDATGRPPVARWIRDLWTAWVVIIPLAYIAGFVLLPRQFHQEKQGISTGQESYIALSDGSSSPRSRLLFDTPEDDAEEYKEYRPSRSMETVRMVSEFETGVPGH</sequence>
<keyword evidence="1" id="KW-0472">Membrane</keyword>
<evidence type="ECO:0000256" key="1">
    <source>
        <dbReference type="SAM" id="Phobius"/>
    </source>
</evidence>
<proteinExistence type="predicted"/>
<feature type="transmembrane region" description="Helical" evidence="1">
    <location>
        <begin position="20"/>
        <end position="39"/>
    </location>
</feature>
<dbReference type="OrthoDB" id="366214at2759"/>
<reference evidence="2 3" key="1">
    <citation type="journal article" date="2019" name="Nat. Ecol. Evol.">
        <title>Megaphylogeny resolves global patterns of mushroom evolution.</title>
        <authorList>
            <person name="Varga T."/>
            <person name="Krizsan K."/>
            <person name="Foldi C."/>
            <person name="Dima B."/>
            <person name="Sanchez-Garcia M."/>
            <person name="Sanchez-Ramirez S."/>
            <person name="Szollosi G.J."/>
            <person name="Szarkandi J.G."/>
            <person name="Papp V."/>
            <person name="Albert L."/>
            <person name="Andreopoulos W."/>
            <person name="Angelini C."/>
            <person name="Antonin V."/>
            <person name="Barry K.W."/>
            <person name="Bougher N.L."/>
            <person name="Buchanan P."/>
            <person name="Buyck B."/>
            <person name="Bense V."/>
            <person name="Catcheside P."/>
            <person name="Chovatia M."/>
            <person name="Cooper J."/>
            <person name="Damon W."/>
            <person name="Desjardin D."/>
            <person name="Finy P."/>
            <person name="Geml J."/>
            <person name="Haridas S."/>
            <person name="Hughes K."/>
            <person name="Justo A."/>
            <person name="Karasinski D."/>
            <person name="Kautmanova I."/>
            <person name="Kiss B."/>
            <person name="Kocsube S."/>
            <person name="Kotiranta H."/>
            <person name="LaButti K.M."/>
            <person name="Lechner B.E."/>
            <person name="Liimatainen K."/>
            <person name="Lipzen A."/>
            <person name="Lukacs Z."/>
            <person name="Mihaltcheva S."/>
            <person name="Morgado L.N."/>
            <person name="Niskanen T."/>
            <person name="Noordeloos M.E."/>
            <person name="Ohm R.A."/>
            <person name="Ortiz-Santana B."/>
            <person name="Ovrebo C."/>
            <person name="Racz N."/>
            <person name="Riley R."/>
            <person name="Savchenko A."/>
            <person name="Shiryaev A."/>
            <person name="Soop K."/>
            <person name="Spirin V."/>
            <person name="Szebenyi C."/>
            <person name="Tomsovsky M."/>
            <person name="Tulloss R.E."/>
            <person name="Uehling J."/>
            <person name="Grigoriev I.V."/>
            <person name="Vagvolgyi C."/>
            <person name="Papp T."/>
            <person name="Martin F.M."/>
            <person name="Miettinen O."/>
            <person name="Hibbett D.S."/>
            <person name="Nagy L.G."/>
        </authorList>
    </citation>
    <scope>NUCLEOTIDE SEQUENCE [LARGE SCALE GENOMIC DNA]</scope>
    <source>
        <strain evidence="2 3">CBS 166.37</strain>
    </source>
</reference>
<keyword evidence="1" id="KW-1133">Transmembrane helix</keyword>
<evidence type="ECO:0000313" key="2">
    <source>
        <dbReference type="EMBL" id="TFK42920.1"/>
    </source>
</evidence>
<keyword evidence="1" id="KW-0812">Transmembrane</keyword>
<dbReference type="Proteomes" id="UP000308652">
    <property type="component" value="Unassembled WGS sequence"/>
</dbReference>
<gene>
    <name evidence="2" type="ORF">BDQ12DRAFT_299490</name>
</gene>
<keyword evidence="3" id="KW-1185">Reference proteome</keyword>
<dbReference type="STRING" id="68775.A0A5C3MCN0"/>
<dbReference type="EMBL" id="ML213592">
    <property type="protein sequence ID" value="TFK42920.1"/>
    <property type="molecule type" value="Genomic_DNA"/>
</dbReference>
<name>A0A5C3MCN0_9AGAR</name>
<dbReference type="AlphaFoldDB" id="A0A5C3MCN0"/>
<organism evidence="2 3">
    <name type="scientific">Crucibulum laeve</name>
    <dbReference type="NCBI Taxonomy" id="68775"/>
    <lineage>
        <taxon>Eukaryota</taxon>
        <taxon>Fungi</taxon>
        <taxon>Dikarya</taxon>
        <taxon>Basidiomycota</taxon>
        <taxon>Agaricomycotina</taxon>
        <taxon>Agaricomycetes</taxon>
        <taxon>Agaricomycetidae</taxon>
        <taxon>Agaricales</taxon>
        <taxon>Agaricineae</taxon>
        <taxon>Nidulariaceae</taxon>
        <taxon>Crucibulum</taxon>
    </lineage>
</organism>
<protein>
    <submittedName>
        <fullName evidence="2">Uncharacterized protein</fullName>
    </submittedName>
</protein>
<accession>A0A5C3MCN0</accession>